<organism evidence="1">
    <name type="scientific">Rhipicephalus zambeziensis</name>
    <dbReference type="NCBI Taxonomy" id="60191"/>
    <lineage>
        <taxon>Eukaryota</taxon>
        <taxon>Metazoa</taxon>
        <taxon>Ecdysozoa</taxon>
        <taxon>Arthropoda</taxon>
        <taxon>Chelicerata</taxon>
        <taxon>Arachnida</taxon>
        <taxon>Acari</taxon>
        <taxon>Parasitiformes</taxon>
        <taxon>Ixodida</taxon>
        <taxon>Ixodoidea</taxon>
        <taxon>Ixodidae</taxon>
        <taxon>Rhipicephalinae</taxon>
        <taxon>Rhipicephalus</taxon>
        <taxon>Rhipicephalus</taxon>
    </lineage>
</organism>
<accession>A0A224YAR5</accession>
<dbReference type="AlphaFoldDB" id="A0A224YAR5"/>
<name>A0A224YAR5_9ACAR</name>
<proteinExistence type="predicted"/>
<evidence type="ECO:0000313" key="1">
    <source>
        <dbReference type="EMBL" id="MAA12719.1"/>
    </source>
</evidence>
<dbReference type="EMBL" id="GFPF01001573">
    <property type="protein sequence ID" value="MAA12719.1"/>
    <property type="molecule type" value="Transcribed_RNA"/>
</dbReference>
<sequence>MEPRLCCLKGTTQSCVVIRALYSQLFLQTRDSEKIIHEEKKKTFIGPVAEEICQHLHSHMLMSGQVGLYISQCLANPVGRL</sequence>
<protein>
    <submittedName>
        <fullName evidence="1">Uncharacterized protein</fullName>
    </submittedName>
</protein>
<reference evidence="1" key="1">
    <citation type="journal article" date="2017" name="Parasit. Vectors">
        <title>Sialotranscriptomics of Rhipicephalus zambeziensis reveals intricate expression profiles of secretory proteins and suggests tight temporal transcriptional regulation during blood-feeding.</title>
        <authorList>
            <person name="de Castro M.H."/>
            <person name="de Klerk D."/>
            <person name="Pienaar R."/>
            <person name="Rees D.J.G."/>
            <person name="Mans B.J."/>
        </authorList>
    </citation>
    <scope>NUCLEOTIDE SEQUENCE</scope>
    <source>
        <tissue evidence="1">Salivary glands</tissue>
    </source>
</reference>